<dbReference type="PROSITE" id="PS00194">
    <property type="entry name" value="THIOREDOXIN_1"/>
    <property type="match status" value="1"/>
</dbReference>
<dbReference type="PANTHER" id="PTHR42852:SF13">
    <property type="entry name" value="PROTEIN DIPZ"/>
    <property type="match status" value="1"/>
</dbReference>
<dbReference type="PANTHER" id="PTHR42852">
    <property type="entry name" value="THIOL:DISULFIDE INTERCHANGE PROTEIN DSBE"/>
    <property type="match status" value="1"/>
</dbReference>
<evidence type="ECO:0000313" key="4">
    <source>
        <dbReference type="Proteomes" id="UP000295765"/>
    </source>
</evidence>
<sequence length="154" mass="16800">MWLTWAAAGFAAPVDARLPTLDGTALDFAQQRGRWLVLNFWATWCAPCVEEIPELEAFHRDPRHADVVLVGVNFEPAAPEAVRAFLQRFDVSYPIALAGIKPVPGLPRVKGLPTTLILDPRGELVRTYVGPLTAAGLEFLLAELREAGAPTPHP</sequence>
<reference evidence="3 4" key="1">
    <citation type="submission" date="2019-03" db="EMBL/GenBank/DDBJ databases">
        <title>Genomic Encyclopedia of Type Strains, Phase IV (KMG-IV): sequencing the most valuable type-strain genomes for metagenomic binning, comparative biology and taxonomic classification.</title>
        <authorList>
            <person name="Goeker M."/>
        </authorList>
    </citation>
    <scope>NUCLEOTIDE SEQUENCE [LARGE SCALE GENOMIC DNA]</scope>
    <source>
        <strain evidence="3 4">DSM 25287</strain>
    </source>
</reference>
<keyword evidence="3" id="KW-0413">Isomerase</keyword>
<name>A0A4R2L5J5_9GAMM</name>
<dbReference type="GO" id="GO:0016209">
    <property type="term" value="F:antioxidant activity"/>
    <property type="evidence" value="ECO:0007669"/>
    <property type="project" value="InterPro"/>
</dbReference>
<dbReference type="PROSITE" id="PS51352">
    <property type="entry name" value="THIOREDOXIN_2"/>
    <property type="match status" value="1"/>
</dbReference>
<feature type="domain" description="Thioredoxin" evidence="2">
    <location>
        <begin position="6"/>
        <end position="146"/>
    </location>
</feature>
<keyword evidence="4" id="KW-1185">Reference proteome</keyword>
<dbReference type="Proteomes" id="UP000295765">
    <property type="component" value="Unassembled WGS sequence"/>
</dbReference>
<evidence type="ECO:0000256" key="1">
    <source>
        <dbReference type="ARBA" id="ARBA00023284"/>
    </source>
</evidence>
<dbReference type="SUPFAM" id="SSF52833">
    <property type="entry name" value="Thioredoxin-like"/>
    <property type="match status" value="1"/>
</dbReference>
<dbReference type="Pfam" id="PF00578">
    <property type="entry name" value="AhpC-TSA"/>
    <property type="match status" value="1"/>
</dbReference>
<keyword evidence="1" id="KW-0676">Redox-active center</keyword>
<evidence type="ECO:0000259" key="2">
    <source>
        <dbReference type="PROSITE" id="PS51352"/>
    </source>
</evidence>
<dbReference type="AlphaFoldDB" id="A0A4R2L5J5"/>
<protein>
    <submittedName>
        <fullName evidence="3">Thiol-disulfide isomerase/thioredoxin</fullName>
    </submittedName>
</protein>
<dbReference type="InterPro" id="IPR013766">
    <property type="entry name" value="Thioredoxin_domain"/>
</dbReference>
<dbReference type="GO" id="GO:0016853">
    <property type="term" value="F:isomerase activity"/>
    <property type="evidence" value="ECO:0007669"/>
    <property type="project" value="UniProtKB-KW"/>
</dbReference>
<accession>A0A4R2L5J5</accession>
<dbReference type="RefSeq" id="WP_165904092.1">
    <property type="nucleotide sequence ID" value="NZ_SLWY01000010.1"/>
</dbReference>
<dbReference type="Gene3D" id="3.40.30.10">
    <property type="entry name" value="Glutaredoxin"/>
    <property type="match status" value="1"/>
</dbReference>
<dbReference type="InterPro" id="IPR050553">
    <property type="entry name" value="Thioredoxin_ResA/DsbE_sf"/>
</dbReference>
<gene>
    <name evidence="3" type="ORF">EV699_110117</name>
</gene>
<comment type="caution">
    <text evidence="3">The sequence shown here is derived from an EMBL/GenBank/DDBJ whole genome shotgun (WGS) entry which is preliminary data.</text>
</comment>
<dbReference type="GO" id="GO:0015036">
    <property type="term" value="F:disulfide oxidoreductase activity"/>
    <property type="evidence" value="ECO:0007669"/>
    <property type="project" value="UniProtKB-ARBA"/>
</dbReference>
<dbReference type="InterPro" id="IPR000866">
    <property type="entry name" value="AhpC/TSA"/>
</dbReference>
<dbReference type="InterPro" id="IPR036249">
    <property type="entry name" value="Thioredoxin-like_sf"/>
</dbReference>
<dbReference type="EMBL" id="SLWY01000010">
    <property type="protein sequence ID" value="TCO81092.1"/>
    <property type="molecule type" value="Genomic_DNA"/>
</dbReference>
<dbReference type="InterPro" id="IPR017937">
    <property type="entry name" value="Thioredoxin_CS"/>
</dbReference>
<proteinExistence type="predicted"/>
<dbReference type="CDD" id="cd02966">
    <property type="entry name" value="TlpA_like_family"/>
    <property type="match status" value="1"/>
</dbReference>
<organism evidence="3 4">
    <name type="scientific">Plasticicumulans lactativorans</name>
    <dbReference type="NCBI Taxonomy" id="1133106"/>
    <lineage>
        <taxon>Bacteria</taxon>
        <taxon>Pseudomonadati</taxon>
        <taxon>Pseudomonadota</taxon>
        <taxon>Gammaproteobacteria</taxon>
        <taxon>Candidatus Competibacteraceae</taxon>
        <taxon>Plasticicumulans</taxon>
    </lineage>
</organism>
<evidence type="ECO:0000313" key="3">
    <source>
        <dbReference type="EMBL" id="TCO81092.1"/>
    </source>
</evidence>